<organism evidence="6">
    <name type="scientific">Paenibacillus sp. BIHB 4019</name>
    <dbReference type="NCBI Taxonomy" id="1870819"/>
    <lineage>
        <taxon>Bacteria</taxon>
        <taxon>Bacillati</taxon>
        <taxon>Bacillota</taxon>
        <taxon>Bacilli</taxon>
        <taxon>Bacillales</taxon>
        <taxon>Paenibacillaceae</taxon>
        <taxon>Paenibacillus</taxon>
    </lineage>
</organism>
<dbReference type="SUPFAM" id="SSF47413">
    <property type="entry name" value="lambda repressor-like DNA-binding domains"/>
    <property type="match status" value="1"/>
</dbReference>
<dbReference type="InterPro" id="IPR000843">
    <property type="entry name" value="HTH_LacI"/>
</dbReference>
<dbReference type="CDD" id="cd01392">
    <property type="entry name" value="HTH_LacI"/>
    <property type="match status" value="1"/>
</dbReference>
<gene>
    <name evidence="6" type="ORF">BBD42_24475</name>
</gene>
<dbReference type="SMART" id="SM00354">
    <property type="entry name" value="HTH_LACI"/>
    <property type="match status" value="1"/>
</dbReference>
<dbReference type="RefSeq" id="WP_099520318.1">
    <property type="nucleotide sequence ID" value="NZ_CP016808.1"/>
</dbReference>
<proteinExistence type="predicted"/>
<evidence type="ECO:0000313" key="6">
    <source>
        <dbReference type="EMBL" id="ANY69286.1"/>
    </source>
</evidence>
<sequence>MANKVTMQQIADYLNVSKFAVSKALSGKPGVSAETREKIVSVATQLGYFAGQKLKAPSASISGDKSSERQTRDTVILLVPNVRYQTRDSFFWGKIMDGITMELEEREIGTMMITEQFKNHFSQFINPSSIRGIIGVGLITSQMLLEIRSLGIPFVLVDHEDPLIPSDTLFMNNMECMRRVTNYLIGCGHRKLQFVGNTHYSRSFLDRFLGYSSMLEEHGLVQEQESALLAFEGNNRSEMTEALELIVKKLIQEAALPTAFICANDSIAICIMTVLGKLNVAVPGECSVVGFDNIEDAAWSKPTLSTVDVQKEAFGRRAVEMLLRRLEHPSSPQEKILLSGDFVMRESTSSSMAQS</sequence>
<dbReference type="PANTHER" id="PTHR30146:SF148">
    <property type="entry name" value="HTH-TYPE TRANSCRIPTIONAL REPRESSOR PURR-RELATED"/>
    <property type="match status" value="1"/>
</dbReference>
<dbReference type="Pfam" id="PF00356">
    <property type="entry name" value="LacI"/>
    <property type="match status" value="1"/>
</dbReference>
<evidence type="ECO:0000259" key="5">
    <source>
        <dbReference type="PROSITE" id="PS50932"/>
    </source>
</evidence>
<dbReference type="PROSITE" id="PS50932">
    <property type="entry name" value="HTH_LACI_2"/>
    <property type="match status" value="1"/>
</dbReference>
<dbReference type="GO" id="GO:0000976">
    <property type="term" value="F:transcription cis-regulatory region binding"/>
    <property type="evidence" value="ECO:0007669"/>
    <property type="project" value="TreeGrafter"/>
</dbReference>
<dbReference type="EMBL" id="CP016808">
    <property type="protein sequence ID" value="ANY69286.1"/>
    <property type="molecule type" value="Genomic_DNA"/>
</dbReference>
<protein>
    <submittedName>
        <fullName evidence="6">LacI family transcriptional regulator</fullName>
    </submittedName>
</protein>
<dbReference type="InterPro" id="IPR046335">
    <property type="entry name" value="LacI/GalR-like_sensor"/>
</dbReference>
<keyword evidence="2" id="KW-0805">Transcription regulation</keyword>
<dbReference type="SUPFAM" id="SSF53822">
    <property type="entry name" value="Periplasmic binding protein-like I"/>
    <property type="match status" value="1"/>
</dbReference>
<keyword evidence="4" id="KW-0804">Transcription</keyword>
<dbReference type="CDD" id="cd19974">
    <property type="entry name" value="PBP1_LacI-like"/>
    <property type="match status" value="1"/>
</dbReference>
<dbReference type="AlphaFoldDB" id="A0A1B2DNK0"/>
<dbReference type="Gene3D" id="3.40.50.2300">
    <property type="match status" value="2"/>
</dbReference>
<dbReference type="Pfam" id="PF13377">
    <property type="entry name" value="Peripla_BP_3"/>
    <property type="match status" value="1"/>
</dbReference>
<evidence type="ECO:0000256" key="3">
    <source>
        <dbReference type="ARBA" id="ARBA00023125"/>
    </source>
</evidence>
<keyword evidence="1" id="KW-0678">Repressor</keyword>
<dbReference type="InterPro" id="IPR028082">
    <property type="entry name" value="Peripla_BP_I"/>
</dbReference>
<accession>A0A1B2DNK0</accession>
<keyword evidence="3" id="KW-0238">DNA-binding</keyword>
<dbReference type="GO" id="GO:0003700">
    <property type="term" value="F:DNA-binding transcription factor activity"/>
    <property type="evidence" value="ECO:0007669"/>
    <property type="project" value="TreeGrafter"/>
</dbReference>
<reference evidence="6" key="1">
    <citation type="submission" date="2016-08" db="EMBL/GenBank/DDBJ databases">
        <title>Complete Genome Seqeunce of Paenibacillus sp. BIHB 4019 from tea rhizoplane.</title>
        <authorList>
            <person name="Thakur R."/>
            <person name="Swarnkar M.K."/>
            <person name="Gulati A."/>
        </authorList>
    </citation>
    <scope>NUCLEOTIDE SEQUENCE [LARGE SCALE GENOMIC DNA]</scope>
    <source>
        <strain evidence="6">BIHB4019</strain>
    </source>
</reference>
<evidence type="ECO:0000256" key="2">
    <source>
        <dbReference type="ARBA" id="ARBA00023015"/>
    </source>
</evidence>
<evidence type="ECO:0000256" key="1">
    <source>
        <dbReference type="ARBA" id="ARBA00022491"/>
    </source>
</evidence>
<dbReference type="PANTHER" id="PTHR30146">
    <property type="entry name" value="LACI-RELATED TRANSCRIPTIONAL REPRESSOR"/>
    <property type="match status" value="1"/>
</dbReference>
<name>A0A1B2DNK0_9BACL</name>
<evidence type="ECO:0000256" key="4">
    <source>
        <dbReference type="ARBA" id="ARBA00023163"/>
    </source>
</evidence>
<feature type="domain" description="HTH lacI-type" evidence="5">
    <location>
        <begin position="5"/>
        <end position="56"/>
    </location>
</feature>
<dbReference type="Gene3D" id="1.10.260.40">
    <property type="entry name" value="lambda repressor-like DNA-binding domains"/>
    <property type="match status" value="1"/>
</dbReference>
<dbReference type="InterPro" id="IPR010982">
    <property type="entry name" value="Lambda_DNA-bd_dom_sf"/>
</dbReference>